<dbReference type="Gene3D" id="3.40.30.10">
    <property type="entry name" value="Glutaredoxin"/>
    <property type="match status" value="1"/>
</dbReference>
<name>A0ABQ6MC12_9STRA</name>
<feature type="domain" description="Alkyl hydroperoxide reductase subunit C/ Thiol specific antioxidant" evidence="2">
    <location>
        <begin position="7"/>
        <end position="111"/>
    </location>
</feature>
<dbReference type="Proteomes" id="UP001165060">
    <property type="component" value="Unassembled WGS sequence"/>
</dbReference>
<dbReference type="SUPFAM" id="SSF52833">
    <property type="entry name" value="Thioredoxin-like"/>
    <property type="match status" value="1"/>
</dbReference>
<protein>
    <recommendedName>
        <fullName evidence="2">Alkyl hydroperoxide reductase subunit C/ Thiol specific antioxidant domain-containing protein</fullName>
    </recommendedName>
</protein>
<dbReference type="Gene3D" id="3.30.1020.10">
    <property type="entry name" value="Antioxidant, Horf6, Chain A, domain2"/>
    <property type="match status" value="1"/>
</dbReference>
<sequence>MSATIQLPNANVETQIGPLSLHDYAANDSPLLILSFPSAYNPVAITELGECARLSSDYTARGVKVIGVIPNTTVDALQGFIVDVKAATGQQIDIPLVADTECLLFKALNLDSRMTFTHTVYYDSARTLGFSACYPPSCGRNFHELGRILSSLKITADAGLHTTVNWVPGGDCVLPAEMPDEEADEKYNGDARTIDLPSQKGYLRLMADTEAGEEA</sequence>
<keyword evidence="1" id="KW-0676">Redox-active center</keyword>
<dbReference type="PIRSF" id="PIRSF000239">
    <property type="entry name" value="AHPC"/>
    <property type="match status" value="1"/>
</dbReference>
<dbReference type="EMBL" id="BRYB01002650">
    <property type="protein sequence ID" value="GMI23328.1"/>
    <property type="molecule type" value="Genomic_DNA"/>
</dbReference>
<evidence type="ECO:0000313" key="4">
    <source>
        <dbReference type="Proteomes" id="UP001165060"/>
    </source>
</evidence>
<gene>
    <name evidence="3" type="ORF">TeGR_g8660</name>
</gene>
<comment type="similarity">
    <text evidence="1">Belongs to the peroxiredoxin family.</text>
</comment>
<dbReference type="InterPro" id="IPR036249">
    <property type="entry name" value="Thioredoxin-like_sf"/>
</dbReference>
<dbReference type="InterPro" id="IPR000866">
    <property type="entry name" value="AhpC/TSA"/>
</dbReference>
<organism evidence="3 4">
    <name type="scientific">Tetraparma gracilis</name>
    <dbReference type="NCBI Taxonomy" id="2962635"/>
    <lineage>
        <taxon>Eukaryota</taxon>
        <taxon>Sar</taxon>
        <taxon>Stramenopiles</taxon>
        <taxon>Ochrophyta</taxon>
        <taxon>Bolidophyceae</taxon>
        <taxon>Parmales</taxon>
        <taxon>Triparmaceae</taxon>
        <taxon>Tetraparma</taxon>
    </lineage>
</organism>
<proteinExistence type="inferred from homology"/>
<keyword evidence="1" id="KW-0560">Oxidoreductase</keyword>
<accession>A0ABQ6MC12</accession>
<evidence type="ECO:0000259" key="2">
    <source>
        <dbReference type="Pfam" id="PF00578"/>
    </source>
</evidence>
<comment type="caution">
    <text evidence="3">The sequence shown here is derived from an EMBL/GenBank/DDBJ whole genome shotgun (WGS) entry which is preliminary data.</text>
</comment>
<evidence type="ECO:0000256" key="1">
    <source>
        <dbReference type="PIRNR" id="PIRNR000239"/>
    </source>
</evidence>
<comment type="function">
    <text evidence="1">Thiol-specific peroxidase that catalyzes the reduction of hydrogen peroxide and organic hydroperoxides to water and alcohols, respectively.</text>
</comment>
<evidence type="ECO:0000313" key="3">
    <source>
        <dbReference type="EMBL" id="GMI23328.1"/>
    </source>
</evidence>
<keyword evidence="1" id="KW-0575">Peroxidase</keyword>
<dbReference type="InterPro" id="IPR024706">
    <property type="entry name" value="Peroxiredoxin_AhpC-typ"/>
</dbReference>
<keyword evidence="1" id="KW-0049">Antioxidant</keyword>
<keyword evidence="4" id="KW-1185">Reference proteome</keyword>
<reference evidence="3 4" key="1">
    <citation type="journal article" date="2023" name="Commun. Biol.">
        <title>Genome analysis of Parmales, the sister group of diatoms, reveals the evolutionary specialization of diatoms from phago-mixotrophs to photoautotrophs.</title>
        <authorList>
            <person name="Ban H."/>
            <person name="Sato S."/>
            <person name="Yoshikawa S."/>
            <person name="Yamada K."/>
            <person name="Nakamura Y."/>
            <person name="Ichinomiya M."/>
            <person name="Sato N."/>
            <person name="Blanc-Mathieu R."/>
            <person name="Endo H."/>
            <person name="Kuwata A."/>
            <person name="Ogata H."/>
        </authorList>
    </citation>
    <scope>NUCLEOTIDE SEQUENCE [LARGE SCALE GENOMIC DNA]</scope>
</reference>
<dbReference type="Pfam" id="PF00578">
    <property type="entry name" value="AhpC-TSA"/>
    <property type="match status" value="1"/>
</dbReference>